<gene>
    <name evidence="6" type="ORF">PAXRUDRAFT_833989</name>
</gene>
<dbReference type="PANTHER" id="PTHR15818:SF2">
    <property type="entry name" value="G-PATCH DOMAIN AND KOW MOTIFS-CONTAINING PROTEIN"/>
    <property type="match status" value="1"/>
</dbReference>
<reference evidence="6 7" key="1">
    <citation type="submission" date="2014-04" db="EMBL/GenBank/DDBJ databases">
        <authorList>
            <consortium name="DOE Joint Genome Institute"/>
            <person name="Kuo A."/>
            <person name="Kohler A."/>
            <person name="Jargeat P."/>
            <person name="Nagy L.G."/>
            <person name="Floudas D."/>
            <person name="Copeland A."/>
            <person name="Barry K.W."/>
            <person name="Cichocki N."/>
            <person name="Veneault-Fourrey C."/>
            <person name="LaButti K."/>
            <person name="Lindquist E.A."/>
            <person name="Lipzen A."/>
            <person name="Lundell T."/>
            <person name="Morin E."/>
            <person name="Murat C."/>
            <person name="Sun H."/>
            <person name="Tunlid A."/>
            <person name="Henrissat B."/>
            <person name="Grigoriev I.V."/>
            <person name="Hibbett D.S."/>
            <person name="Martin F."/>
            <person name="Nordberg H.P."/>
            <person name="Cantor M.N."/>
            <person name="Hua S.X."/>
        </authorList>
    </citation>
    <scope>NUCLEOTIDE SEQUENCE [LARGE SCALE GENOMIC DNA]</scope>
    <source>
        <strain evidence="6 7">Ve08.2h10</strain>
    </source>
</reference>
<evidence type="ECO:0000259" key="5">
    <source>
        <dbReference type="PROSITE" id="PS50174"/>
    </source>
</evidence>
<dbReference type="FunCoup" id="A0A0D0DF81">
    <property type="interactions" value="53"/>
</dbReference>
<proteinExistence type="inferred from homology"/>
<dbReference type="GO" id="GO:0000398">
    <property type="term" value="P:mRNA splicing, via spliceosome"/>
    <property type="evidence" value="ECO:0007669"/>
    <property type="project" value="InterPro"/>
</dbReference>
<feature type="compositionally biased region" description="Acidic residues" evidence="4">
    <location>
        <begin position="90"/>
        <end position="101"/>
    </location>
</feature>
<reference evidence="7" key="2">
    <citation type="submission" date="2015-01" db="EMBL/GenBank/DDBJ databases">
        <title>Evolutionary Origins and Diversification of the Mycorrhizal Mutualists.</title>
        <authorList>
            <consortium name="DOE Joint Genome Institute"/>
            <consortium name="Mycorrhizal Genomics Consortium"/>
            <person name="Kohler A."/>
            <person name="Kuo A."/>
            <person name="Nagy L.G."/>
            <person name="Floudas D."/>
            <person name="Copeland A."/>
            <person name="Barry K.W."/>
            <person name="Cichocki N."/>
            <person name="Veneault-Fourrey C."/>
            <person name="LaButti K."/>
            <person name="Lindquist E.A."/>
            <person name="Lipzen A."/>
            <person name="Lundell T."/>
            <person name="Morin E."/>
            <person name="Murat C."/>
            <person name="Riley R."/>
            <person name="Ohm R."/>
            <person name="Sun H."/>
            <person name="Tunlid A."/>
            <person name="Henrissat B."/>
            <person name="Grigoriev I.V."/>
            <person name="Hibbett D.S."/>
            <person name="Martin F."/>
        </authorList>
    </citation>
    <scope>NUCLEOTIDE SEQUENCE [LARGE SCALE GENOMIC DNA]</scope>
    <source>
        <strain evidence="7">Ve08.2h10</strain>
    </source>
</reference>
<dbReference type="HOGENOM" id="CLU_045413_0_0_1"/>
<dbReference type="OrthoDB" id="5577072at2759"/>
<dbReference type="PANTHER" id="PTHR15818">
    <property type="entry name" value="G PATCH AND KOW-CONTAINING"/>
    <property type="match status" value="1"/>
</dbReference>
<dbReference type="InterPro" id="IPR045166">
    <property type="entry name" value="Spp2-like"/>
</dbReference>
<feature type="region of interest" description="Disordered" evidence="4">
    <location>
        <begin position="116"/>
        <end position="137"/>
    </location>
</feature>
<feature type="domain" description="G-patch" evidence="5">
    <location>
        <begin position="286"/>
        <end position="336"/>
    </location>
</feature>
<name>A0A0D0DF81_9AGAM</name>
<dbReference type="InterPro" id="IPR000467">
    <property type="entry name" value="G_patch_dom"/>
</dbReference>
<evidence type="ECO:0000256" key="1">
    <source>
        <dbReference type="ARBA" id="ARBA00004123"/>
    </source>
</evidence>
<feature type="compositionally biased region" description="Basic and acidic residues" evidence="4">
    <location>
        <begin position="385"/>
        <end position="426"/>
    </location>
</feature>
<evidence type="ECO:0000256" key="2">
    <source>
        <dbReference type="ARBA" id="ARBA00008576"/>
    </source>
</evidence>
<accession>A0A0D0DF81</accession>
<sequence>MSSKVSFTIHRPTPISRPSSSGPESDCQFKVPALPRHLASARSSATGSPLAGSPRTQSSREDSDYDSENGLVFPNSFGLREAVSHHTDSSDEEDEKVEDELVSGFDQFGVKRLHAKRKKVPEEPLVIPSQPNPDWREAARRRRAAASRARSYISHAGPSFVPESALAAAGTDGSVGGLGTKDTINSGPQLSGLQVKKRVKVEVNKETVSTRGTESTTAIPAEQVKIDIADETEDQKALRAILAGDGDSSAHTVDIIPVPSEVDALKQDVEELPDVATADDYARIPISAFGVAMLRGMGWTDGTVASKSKKGQKSGLIEPYLPQARPALLGIGAKEREPDDDGSGKKKLRRPEKRYIPVVRKVSEQGESGGSKSSTTSRRVSRSPPRRERDDHVSDRERNRYGDHDRSRDGRDRRRDYRNRDRDRHDRRDHHHRDRGREEKEHGGRDRTRQRGSGDVDRERREGQDGTMRSND</sequence>
<dbReference type="EMBL" id="KN826214">
    <property type="protein sequence ID" value="KIK79684.1"/>
    <property type="molecule type" value="Genomic_DNA"/>
</dbReference>
<protein>
    <recommendedName>
        <fullName evidence="5">G-patch domain-containing protein</fullName>
    </recommendedName>
</protein>
<evidence type="ECO:0000256" key="4">
    <source>
        <dbReference type="SAM" id="MobiDB-lite"/>
    </source>
</evidence>
<dbReference type="Proteomes" id="UP000054538">
    <property type="component" value="Unassembled WGS sequence"/>
</dbReference>
<dbReference type="Pfam" id="PF12656">
    <property type="entry name" value="G-patch_2"/>
    <property type="match status" value="1"/>
</dbReference>
<dbReference type="InParanoid" id="A0A0D0DF81"/>
<feature type="region of interest" description="Disordered" evidence="4">
    <location>
        <begin position="1"/>
        <end position="101"/>
    </location>
</feature>
<comment type="similarity">
    <text evidence="2">Belongs to the SPP2 family.</text>
</comment>
<evidence type="ECO:0000313" key="6">
    <source>
        <dbReference type="EMBL" id="KIK79684.1"/>
    </source>
</evidence>
<organism evidence="6 7">
    <name type="scientific">Paxillus rubicundulus Ve08.2h10</name>
    <dbReference type="NCBI Taxonomy" id="930991"/>
    <lineage>
        <taxon>Eukaryota</taxon>
        <taxon>Fungi</taxon>
        <taxon>Dikarya</taxon>
        <taxon>Basidiomycota</taxon>
        <taxon>Agaricomycotina</taxon>
        <taxon>Agaricomycetes</taxon>
        <taxon>Agaricomycetidae</taxon>
        <taxon>Boletales</taxon>
        <taxon>Paxilineae</taxon>
        <taxon>Paxillaceae</taxon>
        <taxon>Paxillus</taxon>
    </lineage>
</organism>
<keyword evidence="3" id="KW-0539">Nucleus</keyword>
<dbReference type="AlphaFoldDB" id="A0A0D0DF81"/>
<dbReference type="STRING" id="930991.A0A0D0DF81"/>
<dbReference type="GO" id="GO:0005681">
    <property type="term" value="C:spliceosomal complex"/>
    <property type="evidence" value="ECO:0007669"/>
    <property type="project" value="TreeGrafter"/>
</dbReference>
<comment type="subcellular location">
    <subcellularLocation>
        <location evidence="1">Nucleus</location>
    </subcellularLocation>
</comment>
<dbReference type="GO" id="GO:0003676">
    <property type="term" value="F:nucleic acid binding"/>
    <property type="evidence" value="ECO:0007669"/>
    <property type="project" value="InterPro"/>
</dbReference>
<dbReference type="PROSITE" id="PS50174">
    <property type="entry name" value="G_PATCH"/>
    <property type="match status" value="1"/>
</dbReference>
<keyword evidence="7" id="KW-1185">Reference proteome</keyword>
<feature type="compositionally biased region" description="Basic and acidic residues" evidence="4">
    <location>
        <begin position="435"/>
        <end position="464"/>
    </location>
</feature>
<evidence type="ECO:0000256" key="3">
    <source>
        <dbReference type="ARBA" id="ARBA00023242"/>
    </source>
</evidence>
<dbReference type="InterPro" id="IPR026822">
    <property type="entry name" value="Spp2/MOS2_G-patch"/>
</dbReference>
<evidence type="ECO:0000313" key="7">
    <source>
        <dbReference type="Proteomes" id="UP000054538"/>
    </source>
</evidence>
<feature type="region of interest" description="Disordered" evidence="4">
    <location>
        <begin position="332"/>
        <end position="472"/>
    </location>
</feature>